<dbReference type="EMBL" id="ANIZ01003725">
    <property type="protein sequence ID" value="ETI31864.1"/>
    <property type="molecule type" value="Genomic_DNA"/>
</dbReference>
<proteinExistence type="predicted"/>
<organism evidence="2 3">
    <name type="scientific">Phytophthora nicotianae P1569</name>
    <dbReference type="NCBI Taxonomy" id="1317065"/>
    <lineage>
        <taxon>Eukaryota</taxon>
        <taxon>Sar</taxon>
        <taxon>Stramenopiles</taxon>
        <taxon>Oomycota</taxon>
        <taxon>Peronosporomycetes</taxon>
        <taxon>Peronosporales</taxon>
        <taxon>Peronosporaceae</taxon>
        <taxon>Phytophthora</taxon>
    </lineage>
</organism>
<comment type="caution">
    <text evidence="2">The sequence shown here is derived from an EMBL/GenBank/DDBJ whole genome shotgun (WGS) entry which is preliminary data.</text>
</comment>
<feature type="compositionally biased region" description="Polar residues" evidence="1">
    <location>
        <begin position="136"/>
        <end position="152"/>
    </location>
</feature>
<accession>V9DYG8</accession>
<sequence length="152" mass="17070">MQDGNTVQFLSVAGKVLTCPELNRVTMVESVVKQALKPGRIRMGMARQLFFFGLSEADMPILRQVQWHYTKKTLYRNDDHDEIQGQIDKLAYGPEVSGTSSFSFGWERDIREKPDVGNGSDEEPFLVGLTRKGKMQSATPEHSCSAWKSPSS</sequence>
<gene>
    <name evidence="2" type="ORF">F443_21265</name>
</gene>
<evidence type="ECO:0000313" key="3">
    <source>
        <dbReference type="Proteomes" id="UP000018721"/>
    </source>
</evidence>
<protein>
    <submittedName>
        <fullName evidence="2">Uncharacterized protein</fullName>
    </submittedName>
</protein>
<dbReference type="Proteomes" id="UP000018721">
    <property type="component" value="Unassembled WGS sequence"/>
</dbReference>
<reference evidence="2 3" key="1">
    <citation type="submission" date="2013-11" db="EMBL/GenBank/DDBJ databases">
        <title>The Genome Sequence of Phytophthora parasitica P1569.</title>
        <authorList>
            <consortium name="The Broad Institute Genomics Platform"/>
            <person name="Russ C."/>
            <person name="Tyler B."/>
            <person name="Panabieres F."/>
            <person name="Shan W."/>
            <person name="Tripathy S."/>
            <person name="Grunwald N."/>
            <person name="Machado M."/>
            <person name="Johnson C.S."/>
            <person name="Arredondo F."/>
            <person name="Hong C."/>
            <person name="Coffey M."/>
            <person name="Young S.K."/>
            <person name="Zeng Q."/>
            <person name="Gargeya S."/>
            <person name="Fitzgerald M."/>
            <person name="Abouelleil A."/>
            <person name="Alvarado L."/>
            <person name="Chapman S.B."/>
            <person name="Gainer-Dewar J."/>
            <person name="Goldberg J."/>
            <person name="Griggs A."/>
            <person name="Gujja S."/>
            <person name="Hansen M."/>
            <person name="Howarth C."/>
            <person name="Imamovic A."/>
            <person name="Ireland A."/>
            <person name="Larimer J."/>
            <person name="McCowan C."/>
            <person name="Murphy C."/>
            <person name="Pearson M."/>
            <person name="Poon T.W."/>
            <person name="Priest M."/>
            <person name="Roberts A."/>
            <person name="Saif S."/>
            <person name="Shea T."/>
            <person name="Sykes S."/>
            <person name="Wortman J."/>
            <person name="Nusbaum C."/>
            <person name="Birren B."/>
        </authorList>
    </citation>
    <scope>NUCLEOTIDE SEQUENCE [LARGE SCALE GENOMIC DNA]</scope>
    <source>
        <strain evidence="2 3">P1569</strain>
    </source>
</reference>
<feature type="region of interest" description="Disordered" evidence="1">
    <location>
        <begin position="131"/>
        <end position="152"/>
    </location>
</feature>
<name>V9DYG8_PHYNI</name>
<evidence type="ECO:0000256" key="1">
    <source>
        <dbReference type="SAM" id="MobiDB-lite"/>
    </source>
</evidence>
<dbReference type="HOGENOM" id="CLU_1614074_0_0_1"/>
<keyword evidence="3" id="KW-1185">Reference proteome</keyword>
<evidence type="ECO:0000313" key="2">
    <source>
        <dbReference type="EMBL" id="ETI31864.1"/>
    </source>
</evidence>
<dbReference type="AlphaFoldDB" id="V9DYG8"/>